<dbReference type="InterPro" id="IPR035376">
    <property type="entry name" value="NigD_C"/>
</dbReference>
<dbReference type="InterPro" id="IPR024299">
    <property type="entry name" value="NigD-like_OB_dom"/>
</dbReference>
<keyword evidence="1" id="KW-0472">Membrane</keyword>
<dbReference type="Pfam" id="PF17415">
    <property type="entry name" value="NigD_C"/>
    <property type="match status" value="1"/>
</dbReference>
<feature type="domain" description="NigD-like N-terminal OB" evidence="2">
    <location>
        <begin position="56"/>
        <end position="119"/>
    </location>
</feature>
<dbReference type="Gene3D" id="2.40.50.500">
    <property type="entry name" value="NigD-like N-terminal OB domain"/>
    <property type="match status" value="1"/>
</dbReference>
<evidence type="ECO:0000259" key="2">
    <source>
        <dbReference type="Pfam" id="PF12667"/>
    </source>
</evidence>
<comment type="caution">
    <text evidence="4">The sequence shown here is derived from an EMBL/GenBank/DDBJ whole genome shotgun (WGS) entry which is preliminary data.</text>
</comment>
<accession>A0ABP2KM53</accession>
<keyword evidence="5" id="KW-1185">Reference proteome</keyword>
<protein>
    <recommendedName>
        <fullName evidence="6">Integrin beta-7</fullName>
    </recommendedName>
</protein>
<organism evidence="4 5">
    <name type="scientific">Bacteroides clarus YIT 12056</name>
    <dbReference type="NCBI Taxonomy" id="762984"/>
    <lineage>
        <taxon>Bacteria</taxon>
        <taxon>Pseudomonadati</taxon>
        <taxon>Bacteroidota</taxon>
        <taxon>Bacteroidia</taxon>
        <taxon>Bacteroidales</taxon>
        <taxon>Bacteroidaceae</taxon>
        <taxon>Bacteroides</taxon>
    </lineage>
</organism>
<evidence type="ECO:0000259" key="3">
    <source>
        <dbReference type="Pfam" id="PF17415"/>
    </source>
</evidence>
<dbReference type="InterPro" id="IPR038143">
    <property type="entry name" value="NigD-like_C_dom_sf"/>
</dbReference>
<evidence type="ECO:0008006" key="6">
    <source>
        <dbReference type="Google" id="ProtNLM"/>
    </source>
</evidence>
<feature type="domain" description="NigD-like C-terminal" evidence="3">
    <location>
        <begin position="124"/>
        <end position="241"/>
    </location>
</feature>
<dbReference type="Gene3D" id="2.60.40.2370">
    <property type="entry name" value="NigD-like, C-terminal beta sandwich domain"/>
    <property type="match status" value="1"/>
</dbReference>
<sequence length="264" mass="29897">MPGFCIFHTEINKKTLIMRKLHWLFMAVCLAVMPVLQSCDDNDGYSIGDFTPPLWATVRVTGNAFYLDCDVWGTLWPVNTDLGWYEPVDGKRVITMFNPLSDGFDGYDHAVKLLSLQDVLTKEVETLTPETEEEFGNDPVLIFKGDIGISGGYMNIVFMQNLPSKTKHRISLVRPQDDADLYGEDGYIHLELRYNNYEDLTGLRDYGAVSYNLNSLDVTSETKGMKLKLNSEVNGEVELVFDIVAADDNTKDVRNLDLSKMRLK</sequence>
<keyword evidence="1" id="KW-0812">Transmembrane</keyword>
<feature type="transmembrane region" description="Helical" evidence="1">
    <location>
        <begin position="21"/>
        <end position="37"/>
    </location>
</feature>
<reference evidence="4 5" key="1">
    <citation type="submission" date="2011-02" db="EMBL/GenBank/DDBJ databases">
        <authorList>
            <person name="Weinstock G."/>
            <person name="Sodergren E."/>
            <person name="Clifton S."/>
            <person name="Fulton L."/>
            <person name="Fulton B."/>
            <person name="Courtney L."/>
            <person name="Fronick C."/>
            <person name="Harrison M."/>
            <person name="Strong C."/>
            <person name="Farmer C."/>
            <person name="Delahaunty K."/>
            <person name="Markovic C."/>
            <person name="Hall O."/>
            <person name="Minx P."/>
            <person name="Tomlinson C."/>
            <person name="Mitreva M."/>
            <person name="Hou S."/>
            <person name="Chen J."/>
            <person name="Wollam A."/>
            <person name="Pepin K.H."/>
            <person name="Johnson M."/>
            <person name="Bhonagiri V."/>
            <person name="Zhang X."/>
            <person name="Suruliraj S."/>
            <person name="Warren W."/>
            <person name="Chinwalla A."/>
            <person name="Mardis E.R."/>
            <person name="Wilson R.K."/>
        </authorList>
    </citation>
    <scope>NUCLEOTIDE SEQUENCE [LARGE SCALE GENOMIC DNA]</scope>
    <source>
        <strain evidence="4 5">YIT 12056</strain>
    </source>
</reference>
<dbReference type="Pfam" id="PF12667">
    <property type="entry name" value="NigD_N"/>
    <property type="match status" value="1"/>
</dbReference>
<evidence type="ECO:0000256" key="1">
    <source>
        <dbReference type="SAM" id="Phobius"/>
    </source>
</evidence>
<evidence type="ECO:0000313" key="5">
    <source>
        <dbReference type="Proteomes" id="UP000010321"/>
    </source>
</evidence>
<name>A0ABP2KM53_9BACE</name>
<dbReference type="EMBL" id="AFBM01000031">
    <property type="protein sequence ID" value="EGF49543.1"/>
    <property type="molecule type" value="Genomic_DNA"/>
</dbReference>
<proteinExistence type="predicted"/>
<dbReference type="Proteomes" id="UP000010321">
    <property type="component" value="Unassembled WGS sequence"/>
</dbReference>
<evidence type="ECO:0000313" key="4">
    <source>
        <dbReference type="EMBL" id="EGF49543.1"/>
    </source>
</evidence>
<keyword evidence="1" id="KW-1133">Transmembrane helix</keyword>
<dbReference type="InterPro" id="IPR038179">
    <property type="entry name" value="NigD-like_N_sf"/>
</dbReference>
<gene>
    <name evidence="4" type="ORF">HMPREF9445_02913</name>
</gene>